<dbReference type="Proteomes" id="UP000293952">
    <property type="component" value="Unassembled WGS sequence"/>
</dbReference>
<dbReference type="Pfam" id="PF13439">
    <property type="entry name" value="Glyco_transf_4"/>
    <property type="match status" value="1"/>
</dbReference>
<proteinExistence type="predicted"/>
<dbReference type="EMBL" id="SETE01000003">
    <property type="protein sequence ID" value="RYM34010.1"/>
    <property type="molecule type" value="Genomic_DNA"/>
</dbReference>
<keyword evidence="4" id="KW-1185">Reference proteome</keyword>
<feature type="domain" description="Glycosyl transferase family 1" evidence="1">
    <location>
        <begin position="183"/>
        <end position="335"/>
    </location>
</feature>
<keyword evidence="3" id="KW-0808">Transferase</keyword>
<dbReference type="OrthoDB" id="9806653at2"/>
<dbReference type="GO" id="GO:0016757">
    <property type="term" value="F:glycosyltransferase activity"/>
    <property type="evidence" value="ECO:0007669"/>
    <property type="project" value="InterPro"/>
</dbReference>
<comment type="caution">
    <text evidence="3">The sequence shown here is derived from an EMBL/GenBank/DDBJ whole genome shotgun (WGS) entry which is preliminary data.</text>
</comment>
<evidence type="ECO:0000259" key="1">
    <source>
        <dbReference type="Pfam" id="PF00534"/>
    </source>
</evidence>
<gene>
    <name evidence="3" type="ORF">ERX46_08575</name>
</gene>
<name>A0A4Q4KM12_9FLAO</name>
<feature type="domain" description="Glycosyltransferase subfamily 4-like N-terminal" evidence="2">
    <location>
        <begin position="13"/>
        <end position="177"/>
    </location>
</feature>
<dbReference type="Gene3D" id="3.40.50.2000">
    <property type="entry name" value="Glycogen Phosphorylase B"/>
    <property type="match status" value="2"/>
</dbReference>
<reference evidence="3 4" key="1">
    <citation type="submission" date="2019-02" db="EMBL/GenBank/DDBJ databases">
        <title>Genome sequence of the sea-ice species Brumimicrobium glaciale.</title>
        <authorList>
            <person name="Bowman J.P."/>
        </authorList>
    </citation>
    <scope>NUCLEOTIDE SEQUENCE [LARGE SCALE GENOMIC DNA]</scope>
    <source>
        <strain evidence="3 4">IC156</strain>
    </source>
</reference>
<dbReference type="InterPro" id="IPR001296">
    <property type="entry name" value="Glyco_trans_1"/>
</dbReference>
<dbReference type="InterPro" id="IPR028098">
    <property type="entry name" value="Glyco_trans_4-like_N"/>
</dbReference>
<dbReference type="AlphaFoldDB" id="A0A4Q4KM12"/>
<accession>A0A4Q4KM12</accession>
<dbReference type="PANTHER" id="PTHR12526:SF630">
    <property type="entry name" value="GLYCOSYLTRANSFERASE"/>
    <property type="match status" value="1"/>
</dbReference>
<dbReference type="RefSeq" id="WP_130093451.1">
    <property type="nucleotide sequence ID" value="NZ_SETE01000003.1"/>
</dbReference>
<dbReference type="Pfam" id="PF00534">
    <property type="entry name" value="Glycos_transf_1"/>
    <property type="match status" value="1"/>
</dbReference>
<organism evidence="3 4">
    <name type="scientific">Brumimicrobium glaciale</name>
    <dbReference type="NCBI Taxonomy" id="200475"/>
    <lineage>
        <taxon>Bacteria</taxon>
        <taxon>Pseudomonadati</taxon>
        <taxon>Bacteroidota</taxon>
        <taxon>Flavobacteriia</taxon>
        <taxon>Flavobacteriales</taxon>
        <taxon>Crocinitomicaceae</taxon>
        <taxon>Brumimicrobium</taxon>
    </lineage>
</organism>
<sequence length="361" mass="41384">MTIIHVVEPFATGINTFIRELVTGMPNDQHIIIHGERDDNRKLKSIIDEYGSNVKFVRWEHAQREIRIFKDLKSYFSLKKLLKQYSFDILHLHSSKAGTIGSFWSFINGKSNVVYTPNAVSFLRTDVSKIKIKLFKIIEKCIYRSGVNIVSCSPSEYDAYKDISVNTGVIRNGITIDASVKKNLPREKRQLSVVINGKITTQKNPEVINRIAKHFVGDSSIEFNWIGDGELKNVLKANNINILGWRTKEEVFEHLQSADLYLSASLWEGLPLSGIEAMSFKLPLILSDCSGNVDLVEDGTNGYTFHSEKQAIKYIEELKNNPQKIKRMSDNSQKMYENYNNYICAKNYRELYKKLTKIKAK</sequence>
<dbReference type="PANTHER" id="PTHR12526">
    <property type="entry name" value="GLYCOSYLTRANSFERASE"/>
    <property type="match status" value="1"/>
</dbReference>
<dbReference type="SUPFAM" id="SSF53756">
    <property type="entry name" value="UDP-Glycosyltransferase/glycogen phosphorylase"/>
    <property type="match status" value="1"/>
</dbReference>
<evidence type="ECO:0000259" key="2">
    <source>
        <dbReference type="Pfam" id="PF13439"/>
    </source>
</evidence>
<protein>
    <submittedName>
        <fullName evidence="3">Glycosyltransferase</fullName>
    </submittedName>
</protein>
<evidence type="ECO:0000313" key="3">
    <source>
        <dbReference type="EMBL" id="RYM34010.1"/>
    </source>
</evidence>
<evidence type="ECO:0000313" key="4">
    <source>
        <dbReference type="Proteomes" id="UP000293952"/>
    </source>
</evidence>